<reference evidence="1" key="1">
    <citation type="submission" date="2014-02" db="EMBL/GenBank/DDBJ databases">
        <title>The Genome Sequence of Trichophyton rubrum (morphotype fischeri) CBS 288.86.</title>
        <authorList>
            <consortium name="The Broad Institute Genomics Platform"/>
            <person name="Cuomo C.A."/>
            <person name="White T.C."/>
            <person name="Graser Y."/>
            <person name="Martinez-Rossi N."/>
            <person name="Heitman J."/>
            <person name="Young S.K."/>
            <person name="Zeng Q."/>
            <person name="Gargeya S."/>
            <person name="Abouelleil A."/>
            <person name="Alvarado L."/>
            <person name="Chapman S.B."/>
            <person name="Gainer-Dewar J."/>
            <person name="Goldberg J."/>
            <person name="Griggs A."/>
            <person name="Gujja S."/>
            <person name="Hansen M."/>
            <person name="Howarth C."/>
            <person name="Imamovic A."/>
            <person name="Larimer J."/>
            <person name="Martinez D."/>
            <person name="Murphy C."/>
            <person name="Pearson M.D."/>
            <person name="Persinoti G."/>
            <person name="Poon T."/>
            <person name="Priest M."/>
            <person name="Roberts A.D."/>
            <person name="Saif S."/>
            <person name="Shea T.D."/>
            <person name="Sykes S.N."/>
            <person name="Wortman J."/>
            <person name="Nusbaum C."/>
            <person name="Birren B."/>
        </authorList>
    </citation>
    <scope>NUCLEOTIDE SEQUENCE [LARGE SCALE GENOMIC DNA]</scope>
    <source>
        <strain evidence="1">CBS 288.86</strain>
    </source>
</reference>
<evidence type="ECO:0000313" key="1">
    <source>
        <dbReference type="EMBL" id="EZF54241.1"/>
    </source>
</evidence>
<protein>
    <submittedName>
        <fullName evidence="1">Uncharacterized protein</fullName>
    </submittedName>
</protein>
<sequence>MAGARKYGVTTRAGLLTAWPAQQQETPTQLCKIEFPHIKLGFKVGGDAVGIKLARMAKKGNPGCRLVETLGAWPRRPGSQEAKLSINSSVHW</sequence>
<accession>A0A022W7W1</accession>
<gene>
    <name evidence="1" type="ORF">H103_02902</name>
</gene>
<proteinExistence type="predicted"/>
<dbReference type="Proteomes" id="UP000023758">
    <property type="component" value="Unassembled WGS sequence"/>
</dbReference>
<dbReference type="AlphaFoldDB" id="A0A022W7W1"/>
<dbReference type="HOGENOM" id="CLU_2414884_0_0_1"/>
<dbReference type="EMBL" id="KK207791">
    <property type="protein sequence ID" value="EZF54241.1"/>
    <property type="molecule type" value="Genomic_DNA"/>
</dbReference>
<name>A0A022W7W1_TRIRU</name>
<organism evidence="1">
    <name type="scientific">Trichophyton rubrum CBS 288.86</name>
    <dbReference type="NCBI Taxonomy" id="1215330"/>
    <lineage>
        <taxon>Eukaryota</taxon>
        <taxon>Fungi</taxon>
        <taxon>Dikarya</taxon>
        <taxon>Ascomycota</taxon>
        <taxon>Pezizomycotina</taxon>
        <taxon>Eurotiomycetes</taxon>
        <taxon>Eurotiomycetidae</taxon>
        <taxon>Onygenales</taxon>
        <taxon>Arthrodermataceae</taxon>
        <taxon>Trichophyton</taxon>
    </lineage>
</organism>